<dbReference type="CDD" id="cd00817">
    <property type="entry name" value="ValRS_core"/>
    <property type="match status" value="1"/>
</dbReference>
<dbReference type="InterPro" id="IPR033705">
    <property type="entry name" value="Anticodon_Ia_Val"/>
</dbReference>
<dbReference type="EMBL" id="QZKI01000004">
    <property type="protein sequence ID" value="RJP75366.1"/>
    <property type="molecule type" value="Genomic_DNA"/>
</dbReference>
<dbReference type="InterPro" id="IPR002303">
    <property type="entry name" value="Valyl-tRNA_ligase"/>
</dbReference>
<evidence type="ECO:0000259" key="15">
    <source>
        <dbReference type="Pfam" id="PF10458"/>
    </source>
</evidence>
<evidence type="ECO:0000256" key="6">
    <source>
        <dbReference type="ARBA" id="ARBA00022840"/>
    </source>
</evidence>
<dbReference type="FunFam" id="3.90.740.10:FF:000005">
    <property type="entry name" value="Valine--tRNA ligase, mitochondrial"/>
    <property type="match status" value="1"/>
</dbReference>
<gene>
    <name evidence="12" type="primary">valS</name>
    <name evidence="16" type="ORF">C4532_00525</name>
</gene>
<keyword evidence="4 12" id="KW-0436">Ligase</keyword>
<evidence type="ECO:0000256" key="3">
    <source>
        <dbReference type="ARBA" id="ARBA00022490"/>
    </source>
</evidence>
<evidence type="ECO:0000256" key="1">
    <source>
        <dbReference type="ARBA" id="ARBA00004496"/>
    </source>
</evidence>
<dbReference type="Gene3D" id="1.10.730.10">
    <property type="entry name" value="Isoleucyl-tRNA Synthetase, Domain 1"/>
    <property type="match status" value="1"/>
</dbReference>
<proteinExistence type="inferred from homology"/>
<reference evidence="16 17" key="1">
    <citation type="journal article" date="2017" name="ISME J.">
        <title>Energy and carbon metabolisms in a deep terrestrial subsurface fluid microbial community.</title>
        <authorList>
            <person name="Momper L."/>
            <person name="Jungbluth S.P."/>
            <person name="Lee M.D."/>
            <person name="Amend J.P."/>
        </authorList>
    </citation>
    <scope>NUCLEOTIDE SEQUENCE [LARGE SCALE GENOMIC DNA]</scope>
    <source>
        <strain evidence="16">SURF_17</strain>
    </source>
</reference>
<comment type="similarity">
    <text evidence="11 12">Belongs to the class-I aminoacyl-tRNA synthetase family. ValS type 1 subfamily.</text>
</comment>
<keyword evidence="5 12" id="KW-0547">Nucleotide-binding</keyword>
<comment type="function">
    <text evidence="12">Catalyzes the attachment of valine to tRNA(Val). As ValRS can inadvertently accommodate and process structurally similar amino acids such as threonine, to avoid such errors, it has a 'posttransfer' editing activity that hydrolyzes mischarged Thr-tRNA(Val) in a tRNA-dependent manner.</text>
</comment>
<comment type="domain">
    <text evidence="12">The C-terminal coiled-coil domain is crucial for aminoacylation activity.</text>
</comment>
<dbReference type="NCBIfam" id="TIGR00422">
    <property type="entry name" value="valS"/>
    <property type="match status" value="1"/>
</dbReference>
<dbReference type="GO" id="GO:0006438">
    <property type="term" value="P:valyl-tRNA aminoacylation"/>
    <property type="evidence" value="ECO:0007669"/>
    <property type="project" value="UniProtKB-UniRule"/>
</dbReference>
<dbReference type="PANTHER" id="PTHR11946">
    <property type="entry name" value="VALYL-TRNA SYNTHETASES"/>
    <property type="match status" value="1"/>
</dbReference>
<dbReference type="InterPro" id="IPR014729">
    <property type="entry name" value="Rossmann-like_a/b/a_fold"/>
</dbReference>
<comment type="domain">
    <text evidence="12">ValRS has two distinct active sites: one for aminoacylation and one for editing. The misactivated threonine is translocated from the active site to the editing site.</text>
</comment>
<keyword evidence="3 12" id="KW-0963">Cytoplasm</keyword>
<evidence type="ECO:0000256" key="2">
    <source>
        <dbReference type="ARBA" id="ARBA00011245"/>
    </source>
</evidence>
<dbReference type="Pfam" id="PF00133">
    <property type="entry name" value="tRNA-synt_1"/>
    <property type="match status" value="1"/>
</dbReference>
<evidence type="ECO:0000259" key="13">
    <source>
        <dbReference type="Pfam" id="PF00133"/>
    </source>
</evidence>
<dbReference type="FunFam" id="1.10.287.380:FF:000001">
    <property type="entry name" value="Valine--tRNA ligase"/>
    <property type="match status" value="1"/>
</dbReference>
<dbReference type="Gene3D" id="3.40.50.620">
    <property type="entry name" value="HUPs"/>
    <property type="match status" value="3"/>
</dbReference>
<dbReference type="PANTHER" id="PTHR11946:SF93">
    <property type="entry name" value="VALINE--TRNA LIGASE, CHLOROPLASTIC_MITOCHONDRIAL 2"/>
    <property type="match status" value="1"/>
</dbReference>
<dbReference type="FunFam" id="3.40.50.620:FF:000032">
    <property type="entry name" value="Valine--tRNA ligase"/>
    <property type="match status" value="1"/>
</dbReference>
<dbReference type="InterPro" id="IPR019499">
    <property type="entry name" value="Val-tRNA_synth_tRNA-bd"/>
</dbReference>
<evidence type="ECO:0000256" key="4">
    <source>
        <dbReference type="ARBA" id="ARBA00022598"/>
    </source>
</evidence>
<evidence type="ECO:0000259" key="14">
    <source>
        <dbReference type="Pfam" id="PF08264"/>
    </source>
</evidence>
<dbReference type="InterPro" id="IPR009008">
    <property type="entry name" value="Val/Leu/Ile-tRNA-synth_edit"/>
</dbReference>
<evidence type="ECO:0000256" key="11">
    <source>
        <dbReference type="ARBA" id="ARBA00060830"/>
    </source>
</evidence>
<feature type="short sequence motif" description="'KMSKS' region" evidence="12">
    <location>
        <begin position="526"/>
        <end position="530"/>
    </location>
</feature>
<dbReference type="SUPFAM" id="SSF46589">
    <property type="entry name" value="tRNA-binding arm"/>
    <property type="match status" value="1"/>
</dbReference>
<keyword evidence="6 12" id="KW-0067">ATP-binding</keyword>
<dbReference type="Gene3D" id="3.90.740.10">
    <property type="entry name" value="Valyl/Leucyl/Isoleucyl-tRNA synthetase, editing domain"/>
    <property type="match status" value="1"/>
</dbReference>
<dbReference type="AlphaFoldDB" id="A0A419F9M2"/>
<dbReference type="PROSITE" id="PS00178">
    <property type="entry name" value="AA_TRNA_LIGASE_I"/>
    <property type="match status" value="1"/>
</dbReference>
<name>A0A419F9M2_9BACT</name>
<dbReference type="SUPFAM" id="SSF50677">
    <property type="entry name" value="ValRS/IleRS/LeuRS editing domain"/>
    <property type="match status" value="1"/>
</dbReference>
<evidence type="ECO:0000256" key="12">
    <source>
        <dbReference type="HAMAP-Rule" id="MF_02004"/>
    </source>
</evidence>
<accession>A0A419F9M2</accession>
<feature type="domain" description="Valyl-tRNA synthetase tRNA-binding arm" evidence="15">
    <location>
        <begin position="822"/>
        <end position="887"/>
    </location>
</feature>
<dbReference type="InterPro" id="IPR037118">
    <property type="entry name" value="Val-tRNA_synth_C_sf"/>
</dbReference>
<dbReference type="NCBIfam" id="NF004349">
    <property type="entry name" value="PRK05729.1"/>
    <property type="match status" value="1"/>
</dbReference>
<organism evidence="16 17">
    <name type="scientific">Candidatus Abyssobacteria bacterium SURF_17</name>
    <dbReference type="NCBI Taxonomy" id="2093361"/>
    <lineage>
        <taxon>Bacteria</taxon>
        <taxon>Pseudomonadati</taxon>
        <taxon>Candidatus Hydrogenedentota</taxon>
        <taxon>Candidatus Abyssobacteria</taxon>
    </lineage>
</organism>
<dbReference type="InterPro" id="IPR002300">
    <property type="entry name" value="aa-tRNA-synth_Ia"/>
</dbReference>
<dbReference type="InterPro" id="IPR013155">
    <property type="entry name" value="M/V/L/I-tRNA-synth_anticd-bd"/>
</dbReference>
<dbReference type="Proteomes" id="UP000285961">
    <property type="component" value="Unassembled WGS sequence"/>
</dbReference>
<evidence type="ECO:0000256" key="9">
    <source>
        <dbReference type="ARBA" id="ARBA00023146"/>
    </source>
</evidence>
<dbReference type="GO" id="GO:0004832">
    <property type="term" value="F:valine-tRNA ligase activity"/>
    <property type="evidence" value="ECO:0007669"/>
    <property type="project" value="UniProtKB-UniRule"/>
</dbReference>
<dbReference type="SUPFAM" id="SSF52374">
    <property type="entry name" value="Nucleotidylyl transferase"/>
    <property type="match status" value="1"/>
</dbReference>
<dbReference type="GO" id="GO:0005524">
    <property type="term" value="F:ATP binding"/>
    <property type="evidence" value="ECO:0007669"/>
    <property type="project" value="UniProtKB-UniRule"/>
</dbReference>
<evidence type="ECO:0000256" key="7">
    <source>
        <dbReference type="ARBA" id="ARBA00022917"/>
    </source>
</evidence>
<keyword evidence="9 12" id="KW-0030">Aminoacyl-tRNA synthetase</keyword>
<dbReference type="InterPro" id="IPR001412">
    <property type="entry name" value="aa-tRNA-synth_I_CS"/>
</dbReference>
<dbReference type="GO" id="GO:0005829">
    <property type="term" value="C:cytosol"/>
    <property type="evidence" value="ECO:0007669"/>
    <property type="project" value="TreeGrafter"/>
</dbReference>
<dbReference type="PRINTS" id="PR00986">
    <property type="entry name" value="TRNASYNTHVAL"/>
</dbReference>
<evidence type="ECO:0000313" key="16">
    <source>
        <dbReference type="EMBL" id="RJP75366.1"/>
    </source>
</evidence>
<dbReference type="HAMAP" id="MF_02004">
    <property type="entry name" value="Val_tRNA_synth_type1"/>
    <property type="match status" value="1"/>
</dbReference>
<dbReference type="Gene3D" id="1.10.287.380">
    <property type="entry name" value="Valyl-tRNA synthetase, C-terminal domain"/>
    <property type="match status" value="1"/>
</dbReference>
<comment type="caution">
    <text evidence="12">Lacks conserved residue(s) required for the propagation of feature annotation.</text>
</comment>
<feature type="domain" description="Methionyl/Valyl/Leucyl/Isoleucyl-tRNA synthetase anticodon-binding" evidence="14">
    <location>
        <begin position="613"/>
        <end position="762"/>
    </location>
</feature>
<comment type="catalytic activity">
    <reaction evidence="10 12">
        <text>tRNA(Val) + L-valine + ATP = L-valyl-tRNA(Val) + AMP + diphosphate</text>
        <dbReference type="Rhea" id="RHEA:10704"/>
        <dbReference type="Rhea" id="RHEA-COMP:9672"/>
        <dbReference type="Rhea" id="RHEA-COMP:9708"/>
        <dbReference type="ChEBI" id="CHEBI:30616"/>
        <dbReference type="ChEBI" id="CHEBI:33019"/>
        <dbReference type="ChEBI" id="CHEBI:57762"/>
        <dbReference type="ChEBI" id="CHEBI:78442"/>
        <dbReference type="ChEBI" id="CHEBI:78537"/>
        <dbReference type="ChEBI" id="CHEBI:456215"/>
        <dbReference type="EC" id="6.1.1.9"/>
    </reaction>
</comment>
<evidence type="ECO:0000256" key="10">
    <source>
        <dbReference type="ARBA" id="ARBA00047552"/>
    </source>
</evidence>
<dbReference type="Pfam" id="PF10458">
    <property type="entry name" value="Val_tRNA-synt_C"/>
    <property type="match status" value="1"/>
</dbReference>
<comment type="subcellular location">
    <subcellularLocation>
        <location evidence="1 12">Cytoplasm</location>
    </subcellularLocation>
</comment>
<dbReference type="InterPro" id="IPR010978">
    <property type="entry name" value="tRNA-bd_arm"/>
</dbReference>
<dbReference type="EC" id="6.1.1.9" evidence="12"/>
<comment type="subunit">
    <text evidence="2 12">Monomer.</text>
</comment>
<dbReference type="CDD" id="cd07962">
    <property type="entry name" value="Anticodon_Ia_Val"/>
    <property type="match status" value="1"/>
</dbReference>
<comment type="caution">
    <text evidence="16">The sequence shown here is derived from an EMBL/GenBank/DDBJ whole genome shotgun (WGS) entry which is preliminary data.</text>
</comment>
<dbReference type="GO" id="GO:0002161">
    <property type="term" value="F:aminoacyl-tRNA deacylase activity"/>
    <property type="evidence" value="ECO:0007669"/>
    <property type="project" value="InterPro"/>
</dbReference>
<evidence type="ECO:0000313" key="17">
    <source>
        <dbReference type="Proteomes" id="UP000285961"/>
    </source>
</evidence>
<dbReference type="InterPro" id="IPR009080">
    <property type="entry name" value="tRNAsynth_Ia_anticodon-bd"/>
</dbReference>
<feature type="domain" description="Aminoacyl-tRNA synthetase class Ia" evidence="13">
    <location>
        <begin position="17"/>
        <end position="566"/>
    </location>
</feature>
<feature type="coiled-coil region" evidence="12">
    <location>
        <begin position="820"/>
        <end position="882"/>
    </location>
</feature>
<dbReference type="Pfam" id="PF08264">
    <property type="entry name" value="Anticodon_1"/>
    <property type="match status" value="1"/>
</dbReference>
<keyword evidence="8 12" id="KW-0175">Coiled coil</keyword>
<protein>
    <recommendedName>
        <fullName evidence="12">Valine--tRNA ligase</fullName>
        <ecNumber evidence="12">6.1.1.9</ecNumber>
    </recommendedName>
    <alternativeName>
        <fullName evidence="12">Valyl-tRNA synthetase</fullName>
        <shortName evidence="12">ValRS</shortName>
    </alternativeName>
</protein>
<keyword evidence="7 12" id="KW-0648">Protein biosynthesis</keyword>
<evidence type="ECO:0000256" key="5">
    <source>
        <dbReference type="ARBA" id="ARBA00022741"/>
    </source>
</evidence>
<sequence length="888" mass="102296">MQKTIPKVYDPHAVEEKWYQEWLEKGYFHSEPNPNKKPYCIVIPPPNVTAELHMGHAYNNTIQDIFIRYHRMAGDETLWMPGTDHAGIATQNVVERSLAREEGLTRHDLGREKFVERVWQWQRKYGSTIISQLKRLGCSCDWERERFTMDEGLSKAVIEVFVRLYERGLIYRGRYIINWCPRCQTALSDEEAVHQDHEGNLWYVRYPIKGSDKYVIVATTRPETMLGDTAVAANPSDERHRELMGKTAILPVIGRELPIIADEYVDPSFGTGLVKVTPAHDPNDYLIGQRHKLDFVNILNEDATLNENAGPYKGYDRFACREELVEQLKREGHLEKVERHTHAVAHCQRCDTILEPFLSEQWFVKAKPLAEPALRVVQEGRIKFYPERWTKVYTTWMENIRDWCISRQLWWGHRIPVYYCDDCGHMMVKRSAPEACEGCSSRNIHQDEDVLDTWFSSWLWPFSTMGWPEKTPELEYYYPTQLLATAAEIIFFWVARMIMAGLEFMGDIPFADVYINGTVRDEIGRKMSKSLGNGIDPLLMIKKYSADAVRFSLMMLASEGQDINLSESRFEMGRNFSNKIWNAYRFLALNAGDIPLDSGVQEVAELPGEELADAWIKSKYYRTVRTVTDGLNQYRLHEGISTVHNFFWHDYCDWYLELVKARVSDEASPDSKRAALQLATGIMEGSMTLLHPFMPFITEEVWQSLNCHHETGSIMVSPWPRPYDNVIDPQAEAQMQVLQDTITAIRNIRGEMSVPPGKRINAVLKVSDNKTIGLMKEYSRYLIDLARLNELTIAPTPVIPKPAARAFLPGIEVHIPLAGIIDIAAEEARLKKELSRVEAEIAANEAKLSNEKFVSRAPEHVVQSTRQKKEELLHKAEKLKHSLDQLQE</sequence>
<evidence type="ECO:0000256" key="8">
    <source>
        <dbReference type="ARBA" id="ARBA00023054"/>
    </source>
</evidence>
<dbReference type="FunFam" id="3.40.50.620:FF:000098">
    <property type="entry name" value="Valine--tRNA ligase"/>
    <property type="match status" value="1"/>
</dbReference>
<dbReference type="SUPFAM" id="SSF47323">
    <property type="entry name" value="Anticodon-binding domain of a subclass of class I aminoacyl-tRNA synthetases"/>
    <property type="match status" value="1"/>
</dbReference>
<feature type="binding site" evidence="12">
    <location>
        <position position="529"/>
    </location>
    <ligand>
        <name>ATP</name>
        <dbReference type="ChEBI" id="CHEBI:30616"/>
    </ligand>
</feature>